<comment type="caution">
    <text evidence="7">The sequence shown here is derived from an EMBL/GenBank/DDBJ whole genome shotgun (WGS) entry which is preliminary data.</text>
</comment>
<gene>
    <name evidence="7" type="ORF">ITX44_26830</name>
</gene>
<feature type="domain" description="HTH tetR-type" evidence="6">
    <location>
        <begin position="22"/>
        <end position="82"/>
    </location>
</feature>
<dbReference type="Pfam" id="PF00440">
    <property type="entry name" value="TetR_N"/>
    <property type="match status" value="1"/>
</dbReference>
<sequence length="205" mass="22076">MTNGDAAGGEEEGPRRGRPRSEARRAAILEAAGDLMLEGGLKAATVEAIAARAGVGKATVYKWWPSRGAVALEGFMVRAADSWSLPEHTSAPEALRILAVAAVRLFTRSPSGQLMRALTADAQSQPELSRALREQWLGPRRAVAAELIRQGMSRGELRADLDVEITLDLIFAPVYYRLLYGHAELTEDFAERMVDQVLAGAAPPA</sequence>
<dbReference type="PROSITE" id="PS50977">
    <property type="entry name" value="HTH_TETR_2"/>
    <property type="match status" value="1"/>
</dbReference>
<keyword evidence="2 4" id="KW-0238">DNA-binding</keyword>
<proteinExistence type="predicted"/>
<accession>A0ABS2TZ50</accession>
<dbReference type="Gene3D" id="1.10.10.60">
    <property type="entry name" value="Homeodomain-like"/>
    <property type="match status" value="1"/>
</dbReference>
<evidence type="ECO:0000313" key="7">
    <source>
        <dbReference type="EMBL" id="MBM9508102.1"/>
    </source>
</evidence>
<dbReference type="InterPro" id="IPR009057">
    <property type="entry name" value="Homeodomain-like_sf"/>
</dbReference>
<dbReference type="EMBL" id="JADKYB010000016">
    <property type="protein sequence ID" value="MBM9508102.1"/>
    <property type="molecule type" value="Genomic_DNA"/>
</dbReference>
<evidence type="ECO:0000256" key="1">
    <source>
        <dbReference type="ARBA" id="ARBA00023015"/>
    </source>
</evidence>
<feature type="DNA-binding region" description="H-T-H motif" evidence="4">
    <location>
        <begin position="45"/>
        <end position="64"/>
    </location>
</feature>
<keyword evidence="8" id="KW-1185">Reference proteome</keyword>
<dbReference type="PANTHER" id="PTHR30055:SF148">
    <property type="entry name" value="TETR-FAMILY TRANSCRIPTIONAL REGULATOR"/>
    <property type="match status" value="1"/>
</dbReference>
<name>A0ABS2TZ50_9ACTN</name>
<dbReference type="InterPro" id="IPR011075">
    <property type="entry name" value="TetR_C"/>
</dbReference>
<dbReference type="Gene3D" id="1.10.357.10">
    <property type="entry name" value="Tetracycline Repressor, domain 2"/>
    <property type="match status" value="1"/>
</dbReference>
<keyword evidence="3" id="KW-0804">Transcription</keyword>
<feature type="region of interest" description="Disordered" evidence="5">
    <location>
        <begin position="1"/>
        <end position="22"/>
    </location>
</feature>
<protein>
    <submittedName>
        <fullName evidence="7">TetR/AcrR family transcriptional regulator</fullName>
    </submittedName>
</protein>
<dbReference type="RefSeq" id="WP_205359977.1">
    <property type="nucleotide sequence ID" value="NZ_JADKYB010000016.1"/>
</dbReference>
<dbReference type="PANTHER" id="PTHR30055">
    <property type="entry name" value="HTH-TYPE TRANSCRIPTIONAL REGULATOR RUTR"/>
    <property type="match status" value="1"/>
</dbReference>
<evidence type="ECO:0000256" key="2">
    <source>
        <dbReference type="ARBA" id="ARBA00023125"/>
    </source>
</evidence>
<reference evidence="7 8" key="1">
    <citation type="submission" date="2021-01" db="EMBL/GenBank/DDBJ databases">
        <title>Streptomyces acididurans sp. nov., isolated from a peat swamp forest soil.</title>
        <authorList>
            <person name="Chantavorakit T."/>
            <person name="Duangmal K."/>
        </authorList>
    </citation>
    <scope>NUCLEOTIDE SEQUENCE [LARGE SCALE GENOMIC DNA]</scope>
    <source>
        <strain evidence="7 8">KK5PA1</strain>
    </source>
</reference>
<evidence type="ECO:0000256" key="5">
    <source>
        <dbReference type="SAM" id="MobiDB-lite"/>
    </source>
</evidence>
<evidence type="ECO:0000256" key="3">
    <source>
        <dbReference type="ARBA" id="ARBA00023163"/>
    </source>
</evidence>
<evidence type="ECO:0000313" key="8">
    <source>
        <dbReference type="Proteomes" id="UP000749040"/>
    </source>
</evidence>
<organism evidence="7 8">
    <name type="scientific">Actinacidiphila acididurans</name>
    <dbReference type="NCBI Taxonomy" id="2784346"/>
    <lineage>
        <taxon>Bacteria</taxon>
        <taxon>Bacillati</taxon>
        <taxon>Actinomycetota</taxon>
        <taxon>Actinomycetes</taxon>
        <taxon>Kitasatosporales</taxon>
        <taxon>Streptomycetaceae</taxon>
        <taxon>Actinacidiphila</taxon>
    </lineage>
</organism>
<dbReference type="Proteomes" id="UP000749040">
    <property type="component" value="Unassembled WGS sequence"/>
</dbReference>
<dbReference type="InterPro" id="IPR001647">
    <property type="entry name" value="HTH_TetR"/>
</dbReference>
<dbReference type="InterPro" id="IPR036271">
    <property type="entry name" value="Tet_transcr_reg_TetR-rel_C_sf"/>
</dbReference>
<dbReference type="Pfam" id="PF16859">
    <property type="entry name" value="TetR_C_11"/>
    <property type="match status" value="1"/>
</dbReference>
<dbReference type="PRINTS" id="PR00455">
    <property type="entry name" value="HTHTETR"/>
</dbReference>
<dbReference type="SUPFAM" id="SSF46689">
    <property type="entry name" value="Homeodomain-like"/>
    <property type="match status" value="1"/>
</dbReference>
<keyword evidence="1" id="KW-0805">Transcription regulation</keyword>
<feature type="compositionally biased region" description="Basic and acidic residues" evidence="5">
    <location>
        <begin position="12"/>
        <end position="22"/>
    </location>
</feature>
<evidence type="ECO:0000256" key="4">
    <source>
        <dbReference type="PROSITE-ProRule" id="PRU00335"/>
    </source>
</evidence>
<dbReference type="SUPFAM" id="SSF48498">
    <property type="entry name" value="Tetracyclin repressor-like, C-terminal domain"/>
    <property type="match status" value="1"/>
</dbReference>
<evidence type="ECO:0000259" key="6">
    <source>
        <dbReference type="PROSITE" id="PS50977"/>
    </source>
</evidence>
<dbReference type="InterPro" id="IPR050109">
    <property type="entry name" value="HTH-type_TetR-like_transc_reg"/>
</dbReference>